<sequence>MEGFQIIRWLSSDDTAAVYEAAGPRGRRLIYTVGHRPAEPAAEFSAWAERLRGVRHPHLAAVAAAGLTDDARPYVLCDTGSTTLAERLVHTPPGVNEVVRTTTAIADALDTAHAAGLRHGTVCPSTVVYAADGTPQLTGFDMCAPALVKTARPGLYTAPEADPGPPADVYALAATAYVALGGTLPYVGDPTDPALRLRGITELPGVPPELTGMLRTALNPDPVSRPSAALLRDALSTVEVPETVTTGALPVAVVGSDVRAVSSGMTTIIEAVTGEQPRIGREKSPPMPPGLAPTRPLPVAPPAPKPVRAKPVTSKPAKASGRRTGRRIGVAVVVLAVIAAGIGGVWLWRDQFAEATEGSSAIERVDFNAIEFTVPADNDRKVTLTGGSATSTNDDGRAESWTLTDGPVFADGNHNGDQDTAAIHLVLEVRGSKRSYVLLFTWDGRPKQAQQVVNGVCDVTDMRSAGPGIELDLVSANPFADCSALGKGDTRAETITVAMRGGFLMETAPHEGATSRCELAPGAETRAQDGDLPVRVAADAGAPELAEDIDSVTVFLPETAGQIQWHLARVTLADGTTTCGWVAAADL</sequence>
<evidence type="ECO:0000256" key="2">
    <source>
        <dbReference type="SAM" id="Phobius"/>
    </source>
</evidence>
<dbReference type="InterPro" id="IPR000719">
    <property type="entry name" value="Prot_kinase_dom"/>
</dbReference>
<feature type="region of interest" description="Disordered" evidence="1">
    <location>
        <begin position="277"/>
        <end position="323"/>
    </location>
</feature>
<organism evidence="4 5">
    <name type="scientific">Phytomonospora endophytica</name>
    <dbReference type="NCBI Taxonomy" id="714109"/>
    <lineage>
        <taxon>Bacteria</taxon>
        <taxon>Bacillati</taxon>
        <taxon>Actinomycetota</taxon>
        <taxon>Actinomycetes</taxon>
        <taxon>Micromonosporales</taxon>
        <taxon>Micromonosporaceae</taxon>
        <taxon>Phytomonospora</taxon>
    </lineage>
</organism>
<dbReference type="RefSeq" id="WP_184788097.1">
    <property type="nucleotide sequence ID" value="NZ_BONT01000004.1"/>
</dbReference>
<dbReference type="InterPro" id="IPR011009">
    <property type="entry name" value="Kinase-like_dom_sf"/>
</dbReference>
<dbReference type="GO" id="GO:0004672">
    <property type="term" value="F:protein kinase activity"/>
    <property type="evidence" value="ECO:0007669"/>
    <property type="project" value="InterPro"/>
</dbReference>
<keyword evidence="2" id="KW-0812">Transmembrane</keyword>
<feature type="compositionally biased region" description="Pro residues" evidence="1">
    <location>
        <begin position="285"/>
        <end position="305"/>
    </location>
</feature>
<comment type="caution">
    <text evidence="4">The sequence shown here is derived from an EMBL/GenBank/DDBJ whole genome shotgun (WGS) entry which is preliminary data.</text>
</comment>
<protein>
    <recommendedName>
        <fullName evidence="3">Protein kinase domain-containing protein</fullName>
    </recommendedName>
</protein>
<dbReference type="GO" id="GO:0005524">
    <property type="term" value="F:ATP binding"/>
    <property type="evidence" value="ECO:0007669"/>
    <property type="project" value="InterPro"/>
</dbReference>
<proteinExistence type="predicted"/>
<dbReference type="SMART" id="SM00220">
    <property type="entry name" value="S_TKc"/>
    <property type="match status" value="1"/>
</dbReference>
<evidence type="ECO:0000259" key="3">
    <source>
        <dbReference type="PROSITE" id="PS50011"/>
    </source>
</evidence>
<dbReference type="SUPFAM" id="SSF56112">
    <property type="entry name" value="Protein kinase-like (PK-like)"/>
    <property type="match status" value="1"/>
</dbReference>
<keyword evidence="5" id="KW-1185">Reference proteome</keyword>
<evidence type="ECO:0000256" key="1">
    <source>
        <dbReference type="SAM" id="MobiDB-lite"/>
    </source>
</evidence>
<dbReference type="Gene3D" id="1.10.510.10">
    <property type="entry name" value="Transferase(Phosphotransferase) domain 1"/>
    <property type="match status" value="1"/>
</dbReference>
<reference evidence="4 5" key="1">
    <citation type="submission" date="2020-08" db="EMBL/GenBank/DDBJ databases">
        <title>Genomic Encyclopedia of Type Strains, Phase IV (KMG-IV): sequencing the most valuable type-strain genomes for metagenomic binning, comparative biology and taxonomic classification.</title>
        <authorList>
            <person name="Goeker M."/>
        </authorList>
    </citation>
    <scope>NUCLEOTIDE SEQUENCE [LARGE SCALE GENOMIC DNA]</scope>
    <source>
        <strain evidence="4 5">YIM 65646</strain>
    </source>
</reference>
<dbReference type="Proteomes" id="UP000548476">
    <property type="component" value="Unassembled WGS sequence"/>
</dbReference>
<dbReference type="EMBL" id="JACHGT010000006">
    <property type="protein sequence ID" value="MBB6035241.1"/>
    <property type="molecule type" value="Genomic_DNA"/>
</dbReference>
<dbReference type="PROSITE" id="PS50011">
    <property type="entry name" value="PROTEIN_KINASE_DOM"/>
    <property type="match status" value="1"/>
</dbReference>
<keyword evidence="2" id="KW-0472">Membrane</keyword>
<gene>
    <name evidence="4" type="ORF">HNR73_003098</name>
</gene>
<name>A0A841FD82_9ACTN</name>
<feature type="domain" description="Protein kinase" evidence="3">
    <location>
        <begin position="4"/>
        <end position="238"/>
    </location>
</feature>
<keyword evidence="2" id="KW-1133">Transmembrane helix</keyword>
<evidence type="ECO:0000313" key="5">
    <source>
        <dbReference type="Proteomes" id="UP000548476"/>
    </source>
</evidence>
<accession>A0A841FD82</accession>
<evidence type="ECO:0000313" key="4">
    <source>
        <dbReference type="EMBL" id="MBB6035241.1"/>
    </source>
</evidence>
<feature type="transmembrane region" description="Helical" evidence="2">
    <location>
        <begin position="328"/>
        <end position="348"/>
    </location>
</feature>
<dbReference type="AlphaFoldDB" id="A0A841FD82"/>